<dbReference type="OrthoDB" id="7423147at2"/>
<dbReference type="AlphaFoldDB" id="A0A916YTE0"/>
<reference evidence="1" key="1">
    <citation type="journal article" date="2014" name="Int. J. Syst. Evol. Microbiol.">
        <title>Complete genome sequence of Corynebacterium casei LMG S-19264T (=DSM 44701T), isolated from a smear-ripened cheese.</title>
        <authorList>
            <consortium name="US DOE Joint Genome Institute (JGI-PGF)"/>
            <person name="Walter F."/>
            <person name="Albersmeier A."/>
            <person name="Kalinowski J."/>
            <person name="Ruckert C."/>
        </authorList>
    </citation>
    <scope>NUCLEOTIDE SEQUENCE</scope>
    <source>
        <strain evidence="1">CGMCC 1.15360</strain>
    </source>
</reference>
<dbReference type="Proteomes" id="UP000612349">
    <property type="component" value="Unassembled WGS sequence"/>
</dbReference>
<accession>A0A916YTE0</accession>
<proteinExistence type="predicted"/>
<comment type="caution">
    <text evidence="1">The sequence shown here is derived from an EMBL/GenBank/DDBJ whole genome shotgun (WGS) entry which is preliminary data.</text>
</comment>
<reference evidence="1" key="2">
    <citation type="submission" date="2020-09" db="EMBL/GenBank/DDBJ databases">
        <authorList>
            <person name="Sun Q."/>
            <person name="Zhou Y."/>
        </authorList>
    </citation>
    <scope>NUCLEOTIDE SEQUENCE</scope>
    <source>
        <strain evidence="1">CGMCC 1.15360</strain>
    </source>
</reference>
<protein>
    <submittedName>
        <fullName evidence="1">Uncharacterized protein</fullName>
    </submittedName>
</protein>
<dbReference type="EMBL" id="BMIP01000001">
    <property type="protein sequence ID" value="GGD60388.1"/>
    <property type="molecule type" value="Genomic_DNA"/>
</dbReference>
<sequence>MGHLDMASLAIAEMREFAEFDPAEQRYIRRSLDVGLARADAYDRWGRDVRETDSIRRQHLAYQDLGALRGAAPTSKNDPRIDNYVGRLIRLSVFDLGEGCLFGFSAYRFLYERLLGPDARPWLPAAFCAASALPQIAPEKRKTLLHSISEAAACAPGWSRRQPSFFPDWLSPEEEAEIRQDLDGDGMGYPGA</sequence>
<evidence type="ECO:0000313" key="2">
    <source>
        <dbReference type="Proteomes" id="UP000612349"/>
    </source>
</evidence>
<organism evidence="1 2">
    <name type="scientific">Croceicoccus mobilis</name>
    <dbReference type="NCBI Taxonomy" id="1703339"/>
    <lineage>
        <taxon>Bacteria</taxon>
        <taxon>Pseudomonadati</taxon>
        <taxon>Pseudomonadota</taxon>
        <taxon>Alphaproteobacteria</taxon>
        <taxon>Sphingomonadales</taxon>
        <taxon>Erythrobacteraceae</taxon>
        <taxon>Croceicoccus</taxon>
    </lineage>
</organism>
<gene>
    <name evidence="1" type="ORF">GCM10010990_07280</name>
</gene>
<evidence type="ECO:0000313" key="1">
    <source>
        <dbReference type="EMBL" id="GGD60388.1"/>
    </source>
</evidence>
<dbReference type="RefSeq" id="WP_156522011.1">
    <property type="nucleotide sequence ID" value="NZ_BMIP01000001.1"/>
</dbReference>
<keyword evidence="2" id="KW-1185">Reference proteome</keyword>
<name>A0A916YTE0_9SPHN</name>